<dbReference type="Gene3D" id="1.20.1250.20">
    <property type="entry name" value="MFS general substrate transporter like domains"/>
    <property type="match status" value="1"/>
</dbReference>
<reference evidence="7" key="2">
    <citation type="submission" date="2021-01" db="EMBL/GenBank/DDBJ databases">
        <authorList>
            <person name="Schikora-Tamarit M.A."/>
        </authorList>
    </citation>
    <scope>NUCLEOTIDE SEQUENCE</scope>
    <source>
        <strain evidence="7">CBS2887</strain>
    </source>
</reference>
<accession>A0A9P8TM06</accession>
<evidence type="ECO:0000256" key="3">
    <source>
        <dbReference type="ARBA" id="ARBA00022989"/>
    </source>
</evidence>
<dbReference type="PANTHER" id="PTHR23502:SF34">
    <property type="entry name" value="PROTEIN HOL1"/>
    <property type="match status" value="1"/>
</dbReference>
<name>A0A9P8TM06_WICPI</name>
<feature type="transmembrane region" description="Helical" evidence="6">
    <location>
        <begin position="351"/>
        <end position="374"/>
    </location>
</feature>
<feature type="transmembrane region" description="Helical" evidence="6">
    <location>
        <begin position="189"/>
        <end position="207"/>
    </location>
</feature>
<comment type="caution">
    <text evidence="7">The sequence shown here is derived from an EMBL/GenBank/DDBJ whole genome shotgun (WGS) entry which is preliminary data.</text>
</comment>
<feature type="transmembrane region" description="Helical" evidence="6">
    <location>
        <begin position="130"/>
        <end position="148"/>
    </location>
</feature>
<evidence type="ECO:0000256" key="2">
    <source>
        <dbReference type="ARBA" id="ARBA00022692"/>
    </source>
</evidence>
<evidence type="ECO:0000313" key="7">
    <source>
        <dbReference type="EMBL" id="KAH3683791.1"/>
    </source>
</evidence>
<keyword evidence="8" id="KW-1185">Reference proteome</keyword>
<evidence type="ECO:0000256" key="5">
    <source>
        <dbReference type="SAM" id="MobiDB-lite"/>
    </source>
</evidence>
<keyword evidence="2 6" id="KW-0812">Transmembrane</keyword>
<feature type="transmembrane region" description="Helical" evidence="6">
    <location>
        <begin position="434"/>
        <end position="453"/>
    </location>
</feature>
<dbReference type="Pfam" id="PF07690">
    <property type="entry name" value="MFS_1"/>
    <property type="match status" value="1"/>
</dbReference>
<dbReference type="GO" id="GO:0005886">
    <property type="term" value="C:plasma membrane"/>
    <property type="evidence" value="ECO:0007669"/>
    <property type="project" value="TreeGrafter"/>
</dbReference>
<feature type="compositionally biased region" description="Basic and acidic residues" evidence="5">
    <location>
        <begin position="272"/>
        <end position="292"/>
    </location>
</feature>
<dbReference type="FunFam" id="1.20.1250.20:FF:000224">
    <property type="entry name" value="MFS transporter, putative"/>
    <property type="match status" value="1"/>
</dbReference>
<organism evidence="7 8">
    <name type="scientific">Wickerhamomyces pijperi</name>
    <name type="common">Yeast</name>
    <name type="synonym">Pichia pijperi</name>
    <dbReference type="NCBI Taxonomy" id="599730"/>
    <lineage>
        <taxon>Eukaryota</taxon>
        <taxon>Fungi</taxon>
        <taxon>Dikarya</taxon>
        <taxon>Ascomycota</taxon>
        <taxon>Saccharomycotina</taxon>
        <taxon>Saccharomycetes</taxon>
        <taxon>Phaffomycetales</taxon>
        <taxon>Wickerhamomycetaceae</taxon>
        <taxon>Wickerhamomyces</taxon>
    </lineage>
</organism>
<dbReference type="InterPro" id="IPR036259">
    <property type="entry name" value="MFS_trans_sf"/>
</dbReference>
<feature type="transmembrane region" description="Helical" evidence="6">
    <location>
        <begin position="394"/>
        <end position="422"/>
    </location>
</feature>
<reference evidence="7" key="1">
    <citation type="journal article" date="2021" name="Open Biol.">
        <title>Shared evolutionary footprints suggest mitochondrial oxidative damage underlies multiple complex I losses in fungi.</title>
        <authorList>
            <person name="Schikora-Tamarit M.A."/>
            <person name="Marcet-Houben M."/>
            <person name="Nosek J."/>
            <person name="Gabaldon T."/>
        </authorList>
    </citation>
    <scope>NUCLEOTIDE SEQUENCE</scope>
    <source>
        <strain evidence="7">CBS2887</strain>
    </source>
</reference>
<dbReference type="AlphaFoldDB" id="A0A9P8TM06"/>
<dbReference type="Proteomes" id="UP000774326">
    <property type="component" value="Unassembled WGS sequence"/>
</dbReference>
<comment type="subcellular location">
    <subcellularLocation>
        <location evidence="1">Membrane</location>
        <topology evidence="1">Multi-pass membrane protein</topology>
    </subcellularLocation>
</comment>
<keyword evidence="3 6" id="KW-1133">Transmembrane helix</keyword>
<feature type="transmembrane region" description="Helical" evidence="6">
    <location>
        <begin position="465"/>
        <end position="488"/>
    </location>
</feature>
<protein>
    <recommendedName>
        <fullName evidence="9">Protein HOL1</fullName>
    </recommendedName>
</protein>
<sequence length="572" mass="63627">MDQYTNRDHPDFIPGTSNIYSSTNLENGVIYKNKLKKEGDVILIPQPSDSPNDPLNWSKNRKYAHFIVMALVTGLTAGTSNCASSSQDSLNEYYGISYDAMNTGAGILFIGIGYGTLFVAPFSYLYGRKLAYIVCLGIGLVGNIWFGYSHDTSDALWSQLLVGISESCAEAAVQLSLLDIYYQHQLGSVLTGYILSTSIGTYLAPLFGNLISNNLSFRWVGWLSAIFSGVLILVILFATEETYFERHRYQTPLTSKQSIQGIDNGTTLVSTHKADESGTGDEKTINSKNEDEKVQTKQQIVPAAEEELIDGSKEPMNGYWKRFAIITTSSRLQGWGFKQYWKYIWINVRMFCFPGVILSGLFWGMQNAFLSFYLTTMDTYFYDDPYNYSNVGVAVMNIPCMIGAIFGCIYAGSFSDYIVLWMARRNNGVLEAEFRLYFAFVSAVIGSAGLLMFGIGTQRVLAKPVIYAGLAFIGFAFGSAGDIALGYVMEGSDLILESMVCVAIINNTISCIFTFTCSLWLDASGTENTYIALAVINFAVMMLAIPFIFYGKTFRMKTKKWYLELLEARDNI</sequence>
<dbReference type="GO" id="GO:0000324">
    <property type="term" value="C:fungal-type vacuole"/>
    <property type="evidence" value="ECO:0007669"/>
    <property type="project" value="TreeGrafter"/>
</dbReference>
<dbReference type="PANTHER" id="PTHR23502">
    <property type="entry name" value="MAJOR FACILITATOR SUPERFAMILY"/>
    <property type="match status" value="1"/>
</dbReference>
<feature type="transmembrane region" description="Helical" evidence="6">
    <location>
        <begin position="100"/>
        <end position="123"/>
    </location>
</feature>
<feature type="region of interest" description="Disordered" evidence="5">
    <location>
        <begin position="270"/>
        <end position="292"/>
    </location>
</feature>
<dbReference type="SUPFAM" id="SSF103473">
    <property type="entry name" value="MFS general substrate transporter"/>
    <property type="match status" value="1"/>
</dbReference>
<gene>
    <name evidence="7" type="ORF">WICPIJ_005233</name>
</gene>
<evidence type="ECO:0000256" key="1">
    <source>
        <dbReference type="ARBA" id="ARBA00004141"/>
    </source>
</evidence>
<keyword evidence="4 6" id="KW-0472">Membrane</keyword>
<dbReference type="EMBL" id="JAEUBG010002949">
    <property type="protein sequence ID" value="KAH3683791.1"/>
    <property type="molecule type" value="Genomic_DNA"/>
</dbReference>
<proteinExistence type="predicted"/>
<dbReference type="GO" id="GO:0022857">
    <property type="term" value="F:transmembrane transporter activity"/>
    <property type="evidence" value="ECO:0007669"/>
    <property type="project" value="InterPro"/>
</dbReference>
<dbReference type="OrthoDB" id="5215911at2759"/>
<feature type="transmembrane region" description="Helical" evidence="6">
    <location>
        <begin position="219"/>
        <end position="238"/>
    </location>
</feature>
<evidence type="ECO:0000313" key="8">
    <source>
        <dbReference type="Proteomes" id="UP000774326"/>
    </source>
</evidence>
<feature type="transmembrane region" description="Helical" evidence="6">
    <location>
        <begin position="500"/>
        <end position="523"/>
    </location>
</feature>
<dbReference type="InterPro" id="IPR011701">
    <property type="entry name" value="MFS"/>
</dbReference>
<evidence type="ECO:0000256" key="6">
    <source>
        <dbReference type="SAM" id="Phobius"/>
    </source>
</evidence>
<evidence type="ECO:0008006" key="9">
    <source>
        <dbReference type="Google" id="ProtNLM"/>
    </source>
</evidence>
<feature type="transmembrane region" description="Helical" evidence="6">
    <location>
        <begin position="529"/>
        <end position="550"/>
    </location>
</feature>
<evidence type="ECO:0000256" key="4">
    <source>
        <dbReference type="ARBA" id="ARBA00023136"/>
    </source>
</evidence>